<name>A0ABM1EUZ9_PRICU</name>
<sequence>MSISDPRLARYAWEEPGKRNQESPKLEQESRKPKQESRKLDQGSVNLEQGSEKPDQGSEKPEWESGKPERDSGKPERDSEKQSGRPRTRYKHAACTHGRHVYVHGGRSGTMPLRDLWRYDPASDTWTEIKHPQGESPPSPWEHTILPYKDKSRRFSGGVQANTNRRLSLPCTNHRPPLIPIDMSLFFDIGDFKSPL</sequence>
<evidence type="ECO:0000256" key="2">
    <source>
        <dbReference type="ARBA" id="ARBA00022737"/>
    </source>
</evidence>
<dbReference type="GeneID" id="106816002"/>
<keyword evidence="4" id="KW-1185">Reference proteome</keyword>
<accession>A0ABM1EUZ9</accession>
<dbReference type="SUPFAM" id="SSF117281">
    <property type="entry name" value="Kelch motif"/>
    <property type="match status" value="1"/>
</dbReference>
<dbReference type="PANTHER" id="PTHR46376">
    <property type="entry name" value="LEUCINE-ZIPPER-LIKE TRANSCRIPTIONAL REGULATOR 1"/>
    <property type="match status" value="1"/>
</dbReference>
<feature type="region of interest" description="Disordered" evidence="3">
    <location>
        <begin position="1"/>
        <end position="92"/>
    </location>
</feature>
<dbReference type="InterPro" id="IPR051568">
    <property type="entry name" value="LZTR1/Attractin"/>
</dbReference>
<dbReference type="RefSeq" id="XP_014676020.1">
    <property type="nucleotide sequence ID" value="XM_014820534.1"/>
</dbReference>
<feature type="compositionally biased region" description="Basic and acidic residues" evidence="3">
    <location>
        <begin position="50"/>
        <end position="83"/>
    </location>
</feature>
<organism evidence="4 5">
    <name type="scientific">Priapulus caudatus</name>
    <name type="common">Priapulid worm</name>
    <dbReference type="NCBI Taxonomy" id="37621"/>
    <lineage>
        <taxon>Eukaryota</taxon>
        <taxon>Metazoa</taxon>
        <taxon>Ecdysozoa</taxon>
        <taxon>Scalidophora</taxon>
        <taxon>Priapulida</taxon>
        <taxon>Priapulimorpha</taxon>
        <taxon>Priapulimorphida</taxon>
        <taxon>Priapulidae</taxon>
        <taxon>Priapulus</taxon>
    </lineage>
</organism>
<dbReference type="Pfam" id="PF01344">
    <property type="entry name" value="Kelch_1"/>
    <property type="match status" value="1"/>
</dbReference>
<feature type="compositionally biased region" description="Basic and acidic residues" evidence="3">
    <location>
        <begin position="12"/>
        <end position="41"/>
    </location>
</feature>
<keyword evidence="1" id="KW-0880">Kelch repeat</keyword>
<dbReference type="InterPro" id="IPR006652">
    <property type="entry name" value="Kelch_1"/>
</dbReference>
<dbReference type="InterPro" id="IPR015915">
    <property type="entry name" value="Kelch-typ_b-propeller"/>
</dbReference>
<dbReference type="Proteomes" id="UP000695022">
    <property type="component" value="Unplaced"/>
</dbReference>
<gene>
    <name evidence="5" type="primary">LOC106816002</name>
</gene>
<dbReference type="Gene3D" id="2.120.10.80">
    <property type="entry name" value="Kelch-type beta propeller"/>
    <property type="match status" value="1"/>
</dbReference>
<protein>
    <submittedName>
        <fullName evidence="5">Uncharacterized protein LOC106816002</fullName>
    </submittedName>
</protein>
<keyword evidence="2" id="KW-0677">Repeat</keyword>
<dbReference type="PANTHER" id="PTHR46376:SF1">
    <property type="entry name" value="LEUCINE-ZIPPER-LIKE TRANSCRIPTIONAL REGULATOR 1"/>
    <property type="match status" value="1"/>
</dbReference>
<evidence type="ECO:0000313" key="4">
    <source>
        <dbReference type="Proteomes" id="UP000695022"/>
    </source>
</evidence>
<evidence type="ECO:0000256" key="3">
    <source>
        <dbReference type="SAM" id="MobiDB-lite"/>
    </source>
</evidence>
<evidence type="ECO:0000313" key="5">
    <source>
        <dbReference type="RefSeq" id="XP_014676020.1"/>
    </source>
</evidence>
<proteinExistence type="predicted"/>
<reference evidence="5" key="1">
    <citation type="submission" date="2025-08" db="UniProtKB">
        <authorList>
            <consortium name="RefSeq"/>
        </authorList>
    </citation>
    <scope>IDENTIFICATION</scope>
</reference>
<evidence type="ECO:0000256" key="1">
    <source>
        <dbReference type="ARBA" id="ARBA00022441"/>
    </source>
</evidence>